<gene>
    <name evidence="10" type="ORF">ACFPZ3_28835</name>
</gene>
<feature type="transmembrane region" description="Helical" evidence="8">
    <location>
        <begin position="166"/>
        <end position="186"/>
    </location>
</feature>
<evidence type="ECO:0000256" key="5">
    <source>
        <dbReference type="ARBA" id="ARBA00022989"/>
    </source>
</evidence>
<evidence type="ECO:0000313" key="11">
    <source>
        <dbReference type="Proteomes" id="UP001596058"/>
    </source>
</evidence>
<dbReference type="PROSITE" id="PS50850">
    <property type="entry name" value="MFS"/>
    <property type="match status" value="1"/>
</dbReference>
<dbReference type="RefSeq" id="WP_379517387.1">
    <property type="nucleotide sequence ID" value="NZ_JBHSPA010000031.1"/>
</dbReference>
<feature type="transmembrane region" description="Helical" evidence="8">
    <location>
        <begin position="404"/>
        <end position="421"/>
    </location>
</feature>
<feature type="transmembrane region" description="Helical" evidence="8">
    <location>
        <begin position="78"/>
        <end position="96"/>
    </location>
</feature>
<dbReference type="Pfam" id="PF07690">
    <property type="entry name" value="MFS_1"/>
    <property type="match status" value="1"/>
</dbReference>
<dbReference type="InterPro" id="IPR004638">
    <property type="entry name" value="EmrB-like"/>
</dbReference>
<feature type="transmembrane region" description="Helical" evidence="8">
    <location>
        <begin position="12"/>
        <end position="34"/>
    </location>
</feature>
<feature type="region of interest" description="Disordered" evidence="7">
    <location>
        <begin position="459"/>
        <end position="479"/>
    </location>
</feature>
<feature type="transmembrane region" description="Helical" evidence="8">
    <location>
        <begin position="224"/>
        <end position="246"/>
    </location>
</feature>
<reference evidence="11" key="1">
    <citation type="journal article" date="2019" name="Int. J. Syst. Evol. Microbiol.">
        <title>The Global Catalogue of Microorganisms (GCM) 10K type strain sequencing project: providing services to taxonomists for standard genome sequencing and annotation.</title>
        <authorList>
            <consortium name="The Broad Institute Genomics Platform"/>
            <consortium name="The Broad Institute Genome Sequencing Center for Infectious Disease"/>
            <person name="Wu L."/>
            <person name="Ma J."/>
        </authorList>
    </citation>
    <scope>NUCLEOTIDE SEQUENCE [LARGE SCALE GENOMIC DNA]</scope>
    <source>
        <strain evidence="11">CCUG 53903</strain>
    </source>
</reference>
<feature type="transmembrane region" description="Helical" evidence="8">
    <location>
        <begin position="333"/>
        <end position="351"/>
    </location>
</feature>
<dbReference type="SUPFAM" id="SSF103473">
    <property type="entry name" value="MFS general substrate transporter"/>
    <property type="match status" value="1"/>
</dbReference>
<feature type="transmembrane region" description="Helical" evidence="8">
    <location>
        <begin position="46"/>
        <end position="66"/>
    </location>
</feature>
<feature type="compositionally biased region" description="Polar residues" evidence="7">
    <location>
        <begin position="470"/>
        <end position="479"/>
    </location>
</feature>
<evidence type="ECO:0000259" key="9">
    <source>
        <dbReference type="PROSITE" id="PS50850"/>
    </source>
</evidence>
<feature type="transmembrane region" description="Helical" evidence="8">
    <location>
        <begin position="108"/>
        <end position="131"/>
    </location>
</feature>
<dbReference type="PANTHER" id="PTHR42718:SF46">
    <property type="entry name" value="BLR6921 PROTEIN"/>
    <property type="match status" value="1"/>
</dbReference>
<dbReference type="Gene3D" id="1.20.1720.10">
    <property type="entry name" value="Multidrug resistance protein D"/>
    <property type="match status" value="1"/>
</dbReference>
<dbReference type="InterPro" id="IPR020846">
    <property type="entry name" value="MFS_dom"/>
</dbReference>
<evidence type="ECO:0000256" key="8">
    <source>
        <dbReference type="SAM" id="Phobius"/>
    </source>
</evidence>
<dbReference type="InterPro" id="IPR005829">
    <property type="entry name" value="Sugar_transporter_CS"/>
</dbReference>
<evidence type="ECO:0000256" key="1">
    <source>
        <dbReference type="ARBA" id="ARBA00004651"/>
    </source>
</evidence>
<dbReference type="NCBIfam" id="TIGR00711">
    <property type="entry name" value="efflux_EmrB"/>
    <property type="match status" value="1"/>
</dbReference>
<protein>
    <submittedName>
        <fullName evidence="10">DHA2 family efflux MFS transporter permease subunit</fullName>
    </submittedName>
</protein>
<evidence type="ECO:0000313" key="10">
    <source>
        <dbReference type="EMBL" id="MFC5827887.1"/>
    </source>
</evidence>
<dbReference type="CDD" id="cd17321">
    <property type="entry name" value="MFS_MMR_MDR_like"/>
    <property type="match status" value="1"/>
</dbReference>
<evidence type="ECO:0000256" key="4">
    <source>
        <dbReference type="ARBA" id="ARBA00022692"/>
    </source>
</evidence>
<feature type="domain" description="Major facilitator superfamily (MFS) profile" evidence="9">
    <location>
        <begin position="12"/>
        <end position="459"/>
    </location>
</feature>
<feature type="transmembrane region" description="Helical" evidence="8">
    <location>
        <begin position="267"/>
        <end position="289"/>
    </location>
</feature>
<feature type="transmembrane region" description="Helical" evidence="8">
    <location>
        <begin position="433"/>
        <end position="454"/>
    </location>
</feature>
<feature type="transmembrane region" description="Helical" evidence="8">
    <location>
        <begin position="357"/>
        <end position="383"/>
    </location>
</feature>
<feature type="transmembrane region" description="Helical" evidence="8">
    <location>
        <begin position="198"/>
        <end position="218"/>
    </location>
</feature>
<evidence type="ECO:0000256" key="6">
    <source>
        <dbReference type="ARBA" id="ARBA00023136"/>
    </source>
</evidence>
<sequence>MSVPKQAPGWAVLTLLCLGQLMVVLDVSIVNVALPAIRADLGFTEVGLQWVVNSYALTYCGFLLLGGRAADLFGRRRVFVAGLALFTLASLAGAVAQDPTVLVVARSVQGLGGAILSPATLTLVTTIFTGAARPRAMAAWTAVAGGGAALGSVLGGVLTGLIDWRWILWVNVPIGVLAIVAAYMVLPESRAEGERPRLDVLGSLLVTVGLIALAYGIVNTTGEGWGAIGTLVPLIGGAVLLAWFLFHEERVAREPLMPLRFFRTRSVTVANLTMFWLGCAVIAHFYFLSLYMQNVLHYGPLAAGLGFLPGAAVMTIGAYSGPALMKRFGLRPLAIFGPVLVVAGLVWLSFIPVQGSFVTHLLVPMMLVTFGTGVAMMPINFAAMTGIAPQEAGLASGMINTTRQVGGAVGLAVLATIAATRTGASAQTMVDGYGLAFLIGGGFAVLAVLTSLAMPKTAGLPAAPPPQPAESTDASPSPA</sequence>
<dbReference type="Proteomes" id="UP001596058">
    <property type="component" value="Unassembled WGS sequence"/>
</dbReference>
<keyword evidence="5 8" id="KW-1133">Transmembrane helix</keyword>
<proteinExistence type="predicted"/>
<keyword evidence="2" id="KW-0813">Transport</keyword>
<dbReference type="PROSITE" id="PS00216">
    <property type="entry name" value="SUGAR_TRANSPORT_1"/>
    <property type="match status" value="1"/>
</dbReference>
<name>A0ABW1CRK6_9ACTN</name>
<dbReference type="InterPro" id="IPR036259">
    <property type="entry name" value="MFS_trans_sf"/>
</dbReference>
<dbReference type="InterPro" id="IPR011701">
    <property type="entry name" value="MFS"/>
</dbReference>
<dbReference type="PANTHER" id="PTHR42718">
    <property type="entry name" value="MAJOR FACILITATOR SUPERFAMILY MULTIDRUG TRANSPORTER MFSC"/>
    <property type="match status" value="1"/>
</dbReference>
<comment type="subcellular location">
    <subcellularLocation>
        <location evidence="1">Cell membrane</location>
        <topology evidence="1">Multi-pass membrane protein</topology>
    </subcellularLocation>
</comment>
<keyword evidence="11" id="KW-1185">Reference proteome</keyword>
<evidence type="ECO:0000256" key="3">
    <source>
        <dbReference type="ARBA" id="ARBA00022475"/>
    </source>
</evidence>
<feature type="transmembrane region" description="Helical" evidence="8">
    <location>
        <begin position="301"/>
        <end position="321"/>
    </location>
</feature>
<organism evidence="10 11">
    <name type="scientific">Nonomuraea insulae</name>
    <dbReference type="NCBI Taxonomy" id="1616787"/>
    <lineage>
        <taxon>Bacteria</taxon>
        <taxon>Bacillati</taxon>
        <taxon>Actinomycetota</taxon>
        <taxon>Actinomycetes</taxon>
        <taxon>Streptosporangiales</taxon>
        <taxon>Streptosporangiaceae</taxon>
        <taxon>Nonomuraea</taxon>
    </lineage>
</organism>
<comment type="caution">
    <text evidence="10">The sequence shown here is derived from an EMBL/GenBank/DDBJ whole genome shotgun (WGS) entry which is preliminary data.</text>
</comment>
<keyword evidence="3" id="KW-1003">Cell membrane</keyword>
<keyword evidence="4 8" id="KW-0812">Transmembrane</keyword>
<feature type="transmembrane region" description="Helical" evidence="8">
    <location>
        <begin position="138"/>
        <end position="160"/>
    </location>
</feature>
<dbReference type="PRINTS" id="PR01036">
    <property type="entry name" value="TCRTETB"/>
</dbReference>
<keyword evidence="6 8" id="KW-0472">Membrane</keyword>
<evidence type="ECO:0000256" key="7">
    <source>
        <dbReference type="SAM" id="MobiDB-lite"/>
    </source>
</evidence>
<dbReference type="Gene3D" id="1.20.1250.20">
    <property type="entry name" value="MFS general substrate transporter like domains"/>
    <property type="match status" value="1"/>
</dbReference>
<dbReference type="EMBL" id="JBHSPA010000031">
    <property type="protein sequence ID" value="MFC5827887.1"/>
    <property type="molecule type" value="Genomic_DNA"/>
</dbReference>
<evidence type="ECO:0000256" key="2">
    <source>
        <dbReference type="ARBA" id="ARBA00022448"/>
    </source>
</evidence>
<accession>A0ABW1CRK6</accession>